<gene>
    <name evidence="3" type="ORF">CTI12_AA421280</name>
</gene>
<keyword evidence="4" id="KW-1185">Reference proteome</keyword>
<protein>
    <submittedName>
        <fullName evidence="3">Zinc finger, RING/FYVE/PHD-type</fullName>
    </submittedName>
</protein>
<dbReference type="AlphaFoldDB" id="A0A2U1M4F9"/>
<dbReference type="GO" id="GO:0005634">
    <property type="term" value="C:nucleus"/>
    <property type="evidence" value="ECO:0007669"/>
    <property type="project" value="InterPro"/>
</dbReference>
<keyword evidence="1" id="KW-0862">Zinc</keyword>
<keyword evidence="1" id="KW-0479">Metal-binding</keyword>
<name>A0A2U1M4F9_ARTAN</name>
<proteinExistence type="predicted"/>
<dbReference type="InterPro" id="IPR001841">
    <property type="entry name" value="Znf_RING"/>
</dbReference>
<organism evidence="3 4">
    <name type="scientific">Artemisia annua</name>
    <name type="common">Sweet wormwood</name>
    <dbReference type="NCBI Taxonomy" id="35608"/>
    <lineage>
        <taxon>Eukaryota</taxon>
        <taxon>Viridiplantae</taxon>
        <taxon>Streptophyta</taxon>
        <taxon>Embryophyta</taxon>
        <taxon>Tracheophyta</taxon>
        <taxon>Spermatophyta</taxon>
        <taxon>Magnoliopsida</taxon>
        <taxon>eudicotyledons</taxon>
        <taxon>Gunneridae</taxon>
        <taxon>Pentapetalae</taxon>
        <taxon>asterids</taxon>
        <taxon>campanulids</taxon>
        <taxon>Asterales</taxon>
        <taxon>Asteraceae</taxon>
        <taxon>Asteroideae</taxon>
        <taxon>Anthemideae</taxon>
        <taxon>Artemisiinae</taxon>
        <taxon>Artemisia</taxon>
    </lineage>
</organism>
<keyword evidence="1" id="KW-0863">Zinc-finger</keyword>
<dbReference type="GO" id="GO:0036297">
    <property type="term" value="P:interstrand cross-link repair"/>
    <property type="evidence" value="ECO:0007669"/>
    <property type="project" value="InterPro"/>
</dbReference>
<accession>A0A2U1M4F9</accession>
<dbReference type="GO" id="GO:0004842">
    <property type="term" value="F:ubiquitin-protein transferase activity"/>
    <property type="evidence" value="ECO:0007669"/>
    <property type="project" value="InterPro"/>
</dbReference>
<evidence type="ECO:0000313" key="4">
    <source>
        <dbReference type="Proteomes" id="UP000245207"/>
    </source>
</evidence>
<feature type="domain" description="RING-type" evidence="2">
    <location>
        <begin position="87"/>
        <end position="133"/>
    </location>
</feature>
<dbReference type="Proteomes" id="UP000245207">
    <property type="component" value="Unassembled WGS sequence"/>
</dbReference>
<evidence type="ECO:0000259" key="2">
    <source>
        <dbReference type="PROSITE" id="PS50089"/>
    </source>
</evidence>
<dbReference type="SUPFAM" id="SSF57850">
    <property type="entry name" value="RING/U-box"/>
    <property type="match status" value="1"/>
</dbReference>
<dbReference type="InterPro" id="IPR037381">
    <property type="entry name" value="RFWD3"/>
</dbReference>
<dbReference type="EMBL" id="PKPP01006554">
    <property type="protein sequence ID" value="PWA56146.1"/>
    <property type="molecule type" value="Genomic_DNA"/>
</dbReference>
<dbReference type="GO" id="GO:0016567">
    <property type="term" value="P:protein ubiquitination"/>
    <property type="evidence" value="ECO:0007669"/>
    <property type="project" value="InterPro"/>
</dbReference>
<reference evidence="3 4" key="1">
    <citation type="journal article" date="2018" name="Mol. Plant">
        <title>The genome of Artemisia annua provides insight into the evolution of Asteraceae family and artemisinin biosynthesis.</title>
        <authorList>
            <person name="Shen Q."/>
            <person name="Zhang L."/>
            <person name="Liao Z."/>
            <person name="Wang S."/>
            <person name="Yan T."/>
            <person name="Shi P."/>
            <person name="Liu M."/>
            <person name="Fu X."/>
            <person name="Pan Q."/>
            <person name="Wang Y."/>
            <person name="Lv Z."/>
            <person name="Lu X."/>
            <person name="Zhang F."/>
            <person name="Jiang W."/>
            <person name="Ma Y."/>
            <person name="Chen M."/>
            <person name="Hao X."/>
            <person name="Li L."/>
            <person name="Tang Y."/>
            <person name="Lv G."/>
            <person name="Zhou Y."/>
            <person name="Sun X."/>
            <person name="Brodelius P.E."/>
            <person name="Rose J.K.C."/>
            <person name="Tang K."/>
        </authorList>
    </citation>
    <scope>NUCLEOTIDE SEQUENCE [LARGE SCALE GENOMIC DNA]</scope>
    <source>
        <strain evidence="4">cv. Huhao1</strain>
        <tissue evidence="3">Leaf</tissue>
    </source>
</reference>
<dbReference type="GO" id="GO:0008270">
    <property type="term" value="F:zinc ion binding"/>
    <property type="evidence" value="ECO:0007669"/>
    <property type="project" value="UniProtKB-KW"/>
</dbReference>
<evidence type="ECO:0000313" key="3">
    <source>
        <dbReference type="EMBL" id="PWA56146.1"/>
    </source>
</evidence>
<dbReference type="Gene3D" id="3.30.40.10">
    <property type="entry name" value="Zinc/RING finger domain, C3HC4 (zinc finger)"/>
    <property type="match status" value="1"/>
</dbReference>
<dbReference type="PROSITE" id="PS50089">
    <property type="entry name" value="ZF_RING_2"/>
    <property type="match status" value="1"/>
</dbReference>
<dbReference type="PANTHER" id="PTHR16047:SF13">
    <property type="entry name" value="E3 UBIQUITIN-PROTEIN LIGASE RFWD3"/>
    <property type="match status" value="1"/>
</dbReference>
<dbReference type="STRING" id="35608.A0A2U1M4F9"/>
<dbReference type="PANTHER" id="PTHR16047">
    <property type="entry name" value="RFWD3 PROTEIN"/>
    <property type="match status" value="1"/>
</dbReference>
<dbReference type="OrthoDB" id="5600418at2759"/>
<dbReference type="InterPro" id="IPR013083">
    <property type="entry name" value="Znf_RING/FYVE/PHD"/>
</dbReference>
<sequence>MARMDVKDHKSIKIEKYAEDSIELDLEEVVDDEEEDCEELQLPRPTSWIDPETGNVVQGCEVFPLKYESNVRPNNNHTRRGDEFEVCPICHHLWTTKGTHQLCCLPCGHMYGLSCIETWLQTSSSGTRKCPDCPQCKTLCTLKDVRLLYATRLRIPNATAAADQILADQMASTRCYPYSLAGVSAYGDYELGRILYAADKKIDVLKRRDDVLGQQNVAMKRQTKFLNLKAHAEKQAKSLEQRAGAMGRADALRRQANVFGRLADKYLHKADAFGRHADAYGRRAEELEETERCDAAATFYRP</sequence>
<evidence type="ECO:0000256" key="1">
    <source>
        <dbReference type="PROSITE-ProRule" id="PRU00175"/>
    </source>
</evidence>
<comment type="caution">
    <text evidence="3">The sequence shown here is derived from an EMBL/GenBank/DDBJ whole genome shotgun (WGS) entry which is preliminary data.</text>
</comment>